<feature type="non-terminal residue" evidence="1">
    <location>
        <position position="1"/>
    </location>
</feature>
<name>A0AAD5K0X7_9FUNG</name>
<reference evidence="1" key="1">
    <citation type="journal article" date="2022" name="IScience">
        <title>Evolution of zygomycete secretomes and the origins of terrestrial fungal ecologies.</title>
        <authorList>
            <person name="Chang Y."/>
            <person name="Wang Y."/>
            <person name="Mondo S."/>
            <person name="Ahrendt S."/>
            <person name="Andreopoulos W."/>
            <person name="Barry K."/>
            <person name="Beard J."/>
            <person name="Benny G.L."/>
            <person name="Blankenship S."/>
            <person name="Bonito G."/>
            <person name="Cuomo C."/>
            <person name="Desiro A."/>
            <person name="Gervers K.A."/>
            <person name="Hundley H."/>
            <person name="Kuo A."/>
            <person name="LaButti K."/>
            <person name="Lang B.F."/>
            <person name="Lipzen A."/>
            <person name="O'Donnell K."/>
            <person name="Pangilinan J."/>
            <person name="Reynolds N."/>
            <person name="Sandor L."/>
            <person name="Smith M.E."/>
            <person name="Tsang A."/>
            <person name="Grigoriev I.V."/>
            <person name="Stajich J.E."/>
            <person name="Spatafora J.W."/>
        </authorList>
    </citation>
    <scope>NUCLEOTIDE SEQUENCE</scope>
    <source>
        <strain evidence="1">RSA 2281</strain>
    </source>
</reference>
<dbReference type="Proteomes" id="UP001209540">
    <property type="component" value="Unassembled WGS sequence"/>
</dbReference>
<dbReference type="EMBL" id="JAIXMP010000012">
    <property type="protein sequence ID" value="KAI9264140.1"/>
    <property type="molecule type" value="Genomic_DNA"/>
</dbReference>
<reference evidence="1" key="2">
    <citation type="submission" date="2023-02" db="EMBL/GenBank/DDBJ databases">
        <authorList>
            <consortium name="DOE Joint Genome Institute"/>
            <person name="Mondo S.J."/>
            <person name="Chang Y."/>
            <person name="Wang Y."/>
            <person name="Ahrendt S."/>
            <person name="Andreopoulos W."/>
            <person name="Barry K."/>
            <person name="Beard J."/>
            <person name="Benny G.L."/>
            <person name="Blankenship S."/>
            <person name="Bonito G."/>
            <person name="Cuomo C."/>
            <person name="Desiro A."/>
            <person name="Gervers K.A."/>
            <person name="Hundley H."/>
            <person name="Kuo A."/>
            <person name="LaButti K."/>
            <person name="Lang B.F."/>
            <person name="Lipzen A."/>
            <person name="O'Donnell K."/>
            <person name="Pangilinan J."/>
            <person name="Reynolds N."/>
            <person name="Sandor L."/>
            <person name="Smith M.W."/>
            <person name="Tsang A."/>
            <person name="Grigoriev I.V."/>
            <person name="Stajich J.E."/>
            <person name="Spatafora J.W."/>
        </authorList>
    </citation>
    <scope>NUCLEOTIDE SEQUENCE</scope>
    <source>
        <strain evidence="1">RSA 2281</strain>
    </source>
</reference>
<protein>
    <submittedName>
        <fullName evidence="1">Uncharacterized protein</fullName>
    </submittedName>
</protein>
<organism evidence="1 2">
    <name type="scientific">Phascolomyces articulosus</name>
    <dbReference type="NCBI Taxonomy" id="60185"/>
    <lineage>
        <taxon>Eukaryota</taxon>
        <taxon>Fungi</taxon>
        <taxon>Fungi incertae sedis</taxon>
        <taxon>Mucoromycota</taxon>
        <taxon>Mucoromycotina</taxon>
        <taxon>Mucoromycetes</taxon>
        <taxon>Mucorales</taxon>
        <taxon>Lichtheimiaceae</taxon>
        <taxon>Phascolomyces</taxon>
    </lineage>
</organism>
<sequence>KLAICIKKENEPKITQSELAKWTKDEFKLDKVPGQLTTSDILKKNKLMGRTEHNLDSKKLRKPALPELRKIITC</sequence>
<proteinExistence type="predicted"/>
<evidence type="ECO:0000313" key="2">
    <source>
        <dbReference type="Proteomes" id="UP001209540"/>
    </source>
</evidence>
<accession>A0AAD5K0X7</accession>
<dbReference type="AlphaFoldDB" id="A0AAD5K0X7"/>
<evidence type="ECO:0000313" key="1">
    <source>
        <dbReference type="EMBL" id="KAI9264140.1"/>
    </source>
</evidence>
<comment type="caution">
    <text evidence="1">The sequence shown here is derived from an EMBL/GenBank/DDBJ whole genome shotgun (WGS) entry which is preliminary data.</text>
</comment>
<keyword evidence="2" id="KW-1185">Reference proteome</keyword>
<gene>
    <name evidence="1" type="ORF">BDA99DRAFT_437771</name>
</gene>